<comment type="caution">
    <text evidence="1">The sequence shown here is derived from an EMBL/GenBank/DDBJ whole genome shotgun (WGS) entry which is preliminary data.</text>
</comment>
<name>A0AAE0NP64_9PEZI</name>
<proteinExistence type="predicted"/>
<evidence type="ECO:0000313" key="1">
    <source>
        <dbReference type="EMBL" id="KAK3385152.1"/>
    </source>
</evidence>
<dbReference type="InterPro" id="IPR052999">
    <property type="entry name" value="PTS1_Protein"/>
</dbReference>
<reference evidence="1" key="2">
    <citation type="submission" date="2023-06" db="EMBL/GenBank/DDBJ databases">
        <authorList>
            <consortium name="Lawrence Berkeley National Laboratory"/>
            <person name="Haridas S."/>
            <person name="Hensen N."/>
            <person name="Bonometti L."/>
            <person name="Westerberg I."/>
            <person name="Brannstrom I.O."/>
            <person name="Guillou S."/>
            <person name="Cros-Aarteil S."/>
            <person name="Calhoun S."/>
            <person name="Kuo A."/>
            <person name="Mondo S."/>
            <person name="Pangilinan J."/>
            <person name="Riley R."/>
            <person name="LaButti K."/>
            <person name="Andreopoulos B."/>
            <person name="Lipzen A."/>
            <person name="Chen C."/>
            <person name="Yanf M."/>
            <person name="Daum C."/>
            <person name="Ng V."/>
            <person name="Clum A."/>
            <person name="Steindorff A."/>
            <person name="Ohm R."/>
            <person name="Martin F."/>
            <person name="Silar P."/>
            <person name="Natvig D."/>
            <person name="Lalanne C."/>
            <person name="Gautier V."/>
            <person name="Ament-velasquez S.L."/>
            <person name="Kruys A."/>
            <person name="Hutchinson M.I."/>
            <person name="Powell A.J."/>
            <person name="Barry K."/>
            <person name="Miller A.N."/>
            <person name="Grigoriev I.V."/>
            <person name="Debuchy R."/>
            <person name="Gladieux P."/>
            <person name="Thoren M.H."/>
            <person name="Johannesson H."/>
        </authorList>
    </citation>
    <scope>NUCLEOTIDE SEQUENCE</scope>
    <source>
        <strain evidence="1">CBS 232.78</strain>
    </source>
</reference>
<evidence type="ECO:0000313" key="2">
    <source>
        <dbReference type="Proteomes" id="UP001285441"/>
    </source>
</evidence>
<dbReference type="Proteomes" id="UP001285441">
    <property type="component" value="Unassembled WGS sequence"/>
</dbReference>
<evidence type="ECO:0008006" key="3">
    <source>
        <dbReference type="Google" id="ProtNLM"/>
    </source>
</evidence>
<dbReference type="InterPro" id="IPR029032">
    <property type="entry name" value="AhpD-like"/>
</dbReference>
<gene>
    <name evidence="1" type="ORF">B0H63DRAFT_472444</name>
</gene>
<keyword evidence="2" id="KW-1185">Reference proteome</keyword>
<protein>
    <recommendedName>
        <fullName evidence="3">Dol-P-Man:Man(5)GlcNAc(2)-PP-Dol alpha-1,3-mannosyltransferase</fullName>
    </recommendedName>
</protein>
<dbReference type="PANTHER" id="PTHR28180:SF2">
    <property type="entry name" value="PEROXISOMAL PROTEIN 2"/>
    <property type="match status" value="1"/>
</dbReference>
<dbReference type="AlphaFoldDB" id="A0AAE0NP64"/>
<dbReference type="EMBL" id="JAULSW010000004">
    <property type="protein sequence ID" value="KAK3385152.1"/>
    <property type="molecule type" value="Genomic_DNA"/>
</dbReference>
<dbReference type="PANTHER" id="PTHR28180">
    <property type="entry name" value="CONSERVED MITOCHONDRIAL PROTEIN-RELATED"/>
    <property type="match status" value="1"/>
</dbReference>
<sequence>MSKLSAAVKGLINAPFARGGQMPAPARIREVYERIANEAREKQYGRRTWLTASAAATFTLNSPESLLVLHKVATTAAPSVAHTPLAAAELIREVGLKCISFNGIPRTINCLNAFRADTLDEPWAAQLETRSSRSVADEKTLAAVRKRGSALWESVYTPLDEKLYEKLALAHPDLPVYILGSHYGPLLADPERNADSKLAATGRCLTSIIAISCLRAQTGVGPQVLSHVYGLRKGISQGAHEQEAEASERDALVRVSEDEGLLWLLKSVDTISKAIGSNFVAHDGGPERLSKL</sequence>
<organism evidence="1 2">
    <name type="scientific">Podospora didyma</name>
    <dbReference type="NCBI Taxonomy" id="330526"/>
    <lineage>
        <taxon>Eukaryota</taxon>
        <taxon>Fungi</taxon>
        <taxon>Dikarya</taxon>
        <taxon>Ascomycota</taxon>
        <taxon>Pezizomycotina</taxon>
        <taxon>Sordariomycetes</taxon>
        <taxon>Sordariomycetidae</taxon>
        <taxon>Sordariales</taxon>
        <taxon>Podosporaceae</taxon>
        <taxon>Podospora</taxon>
    </lineage>
</organism>
<accession>A0AAE0NP64</accession>
<reference evidence="1" key="1">
    <citation type="journal article" date="2023" name="Mol. Phylogenet. Evol.">
        <title>Genome-scale phylogeny and comparative genomics of the fungal order Sordariales.</title>
        <authorList>
            <person name="Hensen N."/>
            <person name="Bonometti L."/>
            <person name="Westerberg I."/>
            <person name="Brannstrom I.O."/>
            <person name="Guillou S."/>
            <person name="Cros-Aarteil S."/>
            <person name="Calhoun S."/>
            <person name="Haridas S."/>
            <person name="Kuo A."/>
            <person name="Mondo S."/>
            <person name="Pangilinan J."/>
            <person name="Riley R."/>
            <person name="LaButti K."/>
            <person name="Andreopoulos B."/>
            <person name="Lipzen A."/>
            <person name="Chen C."/>
            <person name="Yan M."/>
            <person name="Daum C."/>
            <person name="Ng V."/>
            <person name="Clum A."/>
            <person name="Steindorff A."/>
            <person name="Ohm R.A."/>
            <person name="Martin F."/>
            <person name="Silar P."/>
            <person name="Natvig D.O."/>
            <person name="Lalanne C."/>
            <person name="Gautier V."/>
            <person name="Ament-Velasquez S.L."/>
            <person name="Kruys A."/>
            <person name="Hutchinson M.I."/>
            <person name="Powell A.J."/>
            <person name="Barry K."/>
            <person name="Miller A.N."/>
            <person name="Grigoriev I.V."/>
            <person name="Debuchy R."/>
            <person name="Gladieux P."/>
            <person name="Hiltunen Thoren M."/>
            <person name="Johannesson H."/>
        </authorList>
    </citation>
    <scope>NUCLEOTIDE SEQUENCE</scope>
    <source>
        <strain evidence="1">CBS 232.78</strain>
    </source>
</reference>
<dbReference type="Gene3D" id="1.20.1290.10">
    <property type="entry name" value="AhpD-like"/>
    <property type="match status" value="1"/>
</dbReference>